<keyword evidence="1" id="KW-0472">Membrane</keyword>
<dbReference type="Proteomes" id="UP001501294">
    <property type="component" value="Unassembled WGS sequence"/>
</dbReference>
<comment type="caution">
    <text evidence="2">The sequence shown here is derived from an EMBL/GenBank/DDBJ whole genome shotgun (WGS) entry which is preliminary data.</text>
</comment>
<evidence type="ECO:0000313" key="3">
    <source>
        <dbReference type="Proteomes" id="UP001501294"/>
    </source>
</evidence>
<accession>A0ABP8HY76</accession>
<protein>
    <recommendedName>
        <fullName evidence="4">Dicarboxylate transport domain-containing protein</fullName>
    </recommendedName>
</protein>
<evidence type="ECO:0000313" key="2">
    <source>
        <dbReference type="EMBL" id="GAA4347246.1"/>
    </source>
</evidence>
<keyword evidence="1" id="KW-0812">Transmembrane</keyword>
<gene>
    <name evidence="2" type="ORF">GCM10023150_09430</name>
</gene>
<dbReference type="RefSeq" id="WP_223576743.1">
    <property type="nucleotide sequence ID" value="NZ_BAABFU010000001.1"/>
</dbReference>
<evidence type="ECO:0008006" key="4">
    <source>
        <dbReference type="Google" id="ProtNLM"/>
    </source>
</evidence>
<dbReference type="Pfam" id="PF11739">
    <property type="entry name" value="YdbH-like"/>
    <property type="match status" value="1"/>
</dbReference>
<dbReference type="EMBL" id="BAABFU010000001">
    <property type="protein sequence ID" value="GAA4347246.1"/>
    <property type="molecule type" value="Genomic_DNA"/>
</dbReference>
<name>A0ABP8HY76_9GAMM</name>
<keyword evidence="3" id="KW-1185">Reference proteome</keyword>
<keyword evidence="1" id="KW-1133">Transmembrane helix</keyword>
<sequence length="888" mass="98055">MQPEATHKRSWLKTTVKVLIWTILVLALALAIAYWTAPSWVPGQLQKFLPASIKLQNLEFKRPGLTSTHIDELTLILGEESPYTVTLNQVELGYSLWQRKLTSISADKAHILWPEALPSNQKSPPLEQIPLPTLPVAEMSLEQLTIEGLFLQNIVANNIKIADRENTAEVTTDVHFLDRTFNIKATATRSDKWLDTVDTNILQGNNRLQVIASPINSKHWDFDGNGLLNLTELYPSEDSHPEGVEPINVRLQGSVNLEDSVQLVLAPESQIITNINASSLGLVPNLVELLKSYYVSTNLHKLPPEYQVVVSPKEPTQITYEGDTQQLLINDGPLDLAITNPAITASASLSNVSLDLNHPLTAPMQKAEATLSMFAKNLAANFSSPEHKASTNNLNLSFSSNIKLNEASLAVSDAKGKVYLDSVSYAGKNSTAHISKNAWSVKGQSTIKLSEQGKPYHQWSLQSDIPMNSTLNLDKEQFTANAVSAKLNVTQDSKHPSGIITGNYQVADLGLKQQPLKLNDLKGSLQFITNQSPKGTLTFANARYNSQQIGVSNISGAVDWSKKDNSFVAQGALNHQQSKVPFSYTFNLKTSRHNLKIKQSSLPISTITNWVTLLKDYPQLRFSSGQLEVDSLDGDPIGLLFDGKIKLDNFNLSYDEFYVKNWTIEDSLTSNSKLGGTLKSHIEEIELATDISITDVSFLMPHTINSLVITNLKGNLLKGHIEVPQLTINDDGVSPFTAYLKAIDIGALLNALNSEKLKLTGRFDFTLPLTINKNGQQIHNGQFKALSEGVVQLKSDKGKDANIAFQALENFHYKEFSGNLNYDAKGDYVIELKVLGSNPNLYNGFPIKLDLTLRGTLPEMLYSMLISGDMTKPILDDLQQKQILNIQP</sequence>
<feature type="transmembrane region" description="Helical" evidence="1">
    <location>
        <begin position="18"/>
        <end position="37"/>
    </location>
</feature>
<reference evidence="3" key="1">
    <citation type="journal article" date="2019" name="Int. J. Syst. Evol. Microbiol.">
        <title>The Global Catalogue of Microorganisms (GCM) 10K type strain sequencing project: providing services to taxonomists for standard genome sequencing and annotation.</title>
        <authorList>
            <consortium name="The Broad Institute Genomics Platform"/>
            <consortium name="The Broad Institute Genome Sequencing Center for Infectious Disease"/>
            <person name="Wu L."/>
            <person name="Ma J."/>
        </authorList>
    </citation>
    <scope>NUCLEOTIDE SEQUENCE [LARGE SCALE GENOMIC DNA]</scope>
    <source>
        <strain evidence="3">JCM 17727</strain>
    </source>
</reference>
<proteinExistence type="predicted"/>
<dbReference type="InterPro" id="IPR021730">
    <property type="entry name" value="YdbH"/>
</dbReference>
<organism evidence="2 3">
    <name type="scientific">Kangiella taiwanensis</name>
    <dbReference type="NCBI Taxonomy" id="1079179"/>
    <lineage>
        <taxon>Bacteria</taxon>
        <taxon>Pseudomonadati</taxon>
        <taxon>Pseudomonadota</taxon>
        <taxon>Gammaproteobacteria</taxon>
        <taxon>Kangiellales</taxon>
        <taxon>Kangiellaceae</taxon>
        <taxon>Kangiella</taxon>
    </lineage>
</organism>
<evidence type="ECO:0000256" key="1">
    <source>
        <dbReference type="SAM" id="Phobius"/>
    </source>
</evidence>